<gene>
    <name evidence="1" type="ORF">KQI88_15955</name>
</gene>
<protein>
    <submittedName>
        <fullName evidence="1">Uncharacterized protein</fullName>
    </submittedName>
</protein>
<reference evidence="1 2" key="1">
    <citation type="submission" date="2021-06" db="EMBL/GenBank/DDBJ databases">
        <authorList>
            <person name="Sun Q."/>
            <person name="Li D."/>
        </authorList>
    </citation>
    <scope>NUCLEOTIDE SEQUENCE [LARGE SCALE GENOMIC DNA]</scope>
    <source>
        <strain evidence="1 2">MSJ-5</strain>
    </source>
</reference>
<dbReference type="Pfam" id="PF19591">
    <property type="entry name" value="DUF6096"/>
    <property type="match status" value="1"/>
</dbReference>
<comment type="caution">
    <text evidence="1">The sequence shown here is derived from an EMBL/GenBank/DDBJ whole genome shotgun (WGS) entry which is preliminary data.</text>
</comment>
<dbReference type="InterPro" id="IPR046078">
    <property type="entry name" value="DUF6096"/>
</dbReference>
<evidence type="ECO:0000313" key="1">
    <source>
        <dbReference type="EMBL" id="MBU5677912.1"/>
    </source>
</evidence>
<accession>A0ABS6G861</accession>
<name>A0ABS6G861_9FIRM</name>
<dbReference type="Proteomes" id="UP000779508">
    <property type="component" value="Unassembled WGS sequence"/>
</dbReference>
<keyword evidence="2" id="KW-1185">Reference proteome</keyword>
<proteinExistence type="predicted"/>
<dbReference type="RefSeq" id="WP_216419018.1">
    <property type="nucleotide sequence ID" value="NZ_JAHLQK010000006.1"/>
</dbReference>
<dbReference type="EMBL" id="JAHLQK010000006">
    <property type="protein sequence ID" value="MBU5677912.1"/>
    <property type="molecule type" value="Genomic_DNA"/>
</dbReference>
<organism evidence="1 2">
    <name type="scientific">Alkaliphilus flagellatus</name>
    <dbReference type="NCBI Taxonomy" id="2841507"/>
    <lineage>
        <taxon>Bacteria</taxon>
        <taxon>Bacillati</taxon>
        <taxon>Bacillota</taxon>
        <taxon>Clostridia</taxon>
        <taxon>Peptostreptococcales</taxon>
        <taxon>Natronincolaceae</taxon>
        <taxon>Alkaliphilus</taxon>
    </lineage>
</organism>
<evidence type="ECO:0000313" key="2">
    <source>
        <dbReference type="Proteomes" id="UP000779508"/>
    </source>
</evidence>
<sequence length="121" mass="13969">MRYTEFKVGDKEYKLRLAASEMINVEKKIGGNVLDIFMKKEQIPTMEELLLTLHGSLQKFQHGIGLSDTYNIYDEYVDNGGAFEDLIEVIMDVLEVSGFFKKEQLEEGKAKLKKTKEQKNE</sequence>